<evidence type="ECO:0000313" key="2">
    <source>
        <dbReference type="EMBL" id="KAF9070144.1"/>
    </source>
</evidence>
<feature type="compositionally biased region" description="Polar residues" evidence="1">
    <location>
        <begin position="85"/>
        <end position="95"/>
    </location>
</feature>
<sequence length="267" mass="29295">MSSPNQSFRKVVEGAVSANRVRDRSTAQRLPQSSSSAIIPSTQPPQNRMPSPIPSSSRSMTLQSTTTWSNRSIGDNPNLPPANDDSGSPSTSDNPNHPLPSFTNDIAPGFAEPPPKKKVSPQSSVNMPALLYPSNSRLIPNPVGSKESATAARYRGDSNDLRLENMLRTEIASTVGHIQDLRASLHQSGDSYLNAHRDLAQDNKVLHDDVDTLYRDVHELEKLRADYDLIRRRLENVENQMKNSGSAGHPRSLRTGRVSPQPLHLLS</sequence>
<gene>
    <name evidence="2" type="ORF">BDP27DRAFT_1402213</name>
</gene>
<evidence type="ECO:0000313" key="3">
    <source>
        <dbReference type="Proteomes" id="UP000772434"/>
    </source>
</evidence>
<protein>
    <submittedName>
        <fullName evidence="2">Uncharacterized protein</fullName>
    </submittedName>
</protein>
<name>A0A9P5U8Q8_9AGAR</name>
<keyword evidence="3" id="KW-1185">Reference proteome</keyword>
<feature type="region of interest" description="Disordered" evidence="1">
    <location>
        <begin position="1"/>
        <end position="128"/>
    </location>
</feature>
<feature type="compositionally biased region" description="Polar residues" evidence="1">
    <location>
        <begin position="61"/>
        <end position="75"/>
    </location>
</feature>
<reference evidence="2" key="1">
    <citation type="submission" date="2020-11" db="EMBL/GenBank/DDBJ databases">
        <authorList>
            <consortium name="DOE Joint Genome Institute"/>
            <person name="Ahrendt S."/>
            <person name="Riley R."/>
            <person name="Andreopoulos W."/>
            <person name="Labutti K."/>
            <person name="Pangilinan J."/>
            <person name="Ruiz-Duenas F.J."/>
            <person name="Barrasa J.M."/>
            <person name="Sanchez-Garcia M."/>
            <person name="Camarero S."/>
            <person name="Miyauchi S."/>
            <person name="Serrano A."/>
            <person name="Linde D."/>
            <person name="Babiker R."/>
            <person name="Drula E."/>
            <person name="Ayuso-Fernandez I."/>
            <person name="Pacheco R."/>
            <person name="Padilla G."/>
            <person name="Ferreira P."/>
            <person name="Barriuso J."/>
            <person name="Kellner H."/>
            <person name="Castanera R."/>
            <person name="Alfaro M."/>
            <person name="Ramirez L."/>
            <person name="Pisabarro A.G."/>
            <person name="Kuo A."/>
            <person name="Tritt A."/>
            <person name="Lipzen A."/>
            <person name="He G."/>
            <person name="Yan M."/>
            <person name="Ng V."/>
            <person name="Cullen D."/>
            <person name="Martin F."/>
            <person name="Rosso M.-N."/>
            <person name="Henrissat B."/>
            <person name="Hibbett D."/>
            <person name="Martinez A.T."/>
            <person name="Grigoriev I.V."/>
        </authorList>
    </citation>
    <scope>NUCLEOTIDE SEQUENCE</scope>
    <source>
        <strain evidence="2">AH 40177</strain>
    </source>
</reference>
<dbReference type="Proteomes" id="UP000772434">
    <property type="component" value="Unassembled WGS sequence"/>
</dbReference>
<organism evidence="2 3">
    <name type="scientific">Rhodocollybia butyracea</name>
    <dbReference type="NCBI Taxonomy" id="206335"/>
    <lineage>
        <taxon>Eukaryota</taxon>
        <taxon>Fungi</taxon>
        <taxon>Dikarya</taxon>
        <taxon>Basidiomycota</taxon>
        <taxon>Agaricomycotina</taxon>
        <taxon>Agaricomycetes</taxon>
        <taxon>Agaricomycetidae</taxon>
        <taxon>Agaricales</taxon>
        <taxon>Marasmiineae</taxon>
        <taxon>Omphalotaceae</taxon>
        <taxon>Rhodocollybia</taxon>
    </lineage>
</organism>
<dbReference type="AlphaFoldDB" id="A0A9P5U8Q8"/>
<feature type="compositionally biased region" description="Polar residues" evidence="1">
    <location>
        <begin position="27"/>
        <end position="46"/>
    </location>
</feature>
<feature type="region of interest" description="Disordered" evidence="1">
    <location>
        <begin position="240"/>
        <end position="267"/>
    </location>
</feature>
<evidence type="ECO:0000256" key="1">
    <source>
        <dbReference type="SAM" id="MobiDB-lite"/>
    </source>
</evidence>
<proteinExistence type="predicted"/>
<dbReference type="EMBL" id="JADNRY010000044">
    <property type="protein sequence ID" value="KAF9070144.1"/>
    <property type="molecule type" value="Genomic_DNA"/>
</dbReference>
<comment type="caution">
    <text evidence="2">The sequence shown here is derived from an EMBL/GenBank/DDBJ whole genome shotgun (WGS) entry which is preliminary data.</text>
</comment>
<accession>A0A9P5U8Q8</accession>
<feature type="compositionally biased region" description="Low complexity" evidence="1">
    <location>
        <begin position="48"/>
        <end position="60"/>
    </location>
</feature>